<name>A0A9P4GF49_9PLEO</name>
<proteinExistence type="predicted"/>
<comment type="caution">
    <text evidence="1">The sequence shown here is derived from an EMBL/GenBank/DDBJ whole genome shotgun (WGS) entry which is preliminary data.</text>
</comment>
<organism evidence="1 2">
    <name type="scientific">Cucurbitaria berberidis CBS 394.84</name>
    <dbReference type="NCBI Taxonomy" id="1168544"/>
    <lineage>
        <taxon>Eukaryota</taxon>
        <taxon>Fungi</taxon>
        <taxon>Dikarya</taxon>
        <taxon>Ascomycota</taxon>
        <taxon>Pezizomycotina</taxon>
        <taxon>Dothideomycetes</taxon>
        <taxon>Pleosporomycetidae</taxon>
        <taxon>Pleosporales</taxon>
        <taxon>Pleosporineae</taxon>
        <taxon>Cucurbitariaceae</taxon>
        <taxon>Cucurbitaria</taxon>
    </lineage>
</organism>
<reference evidence="1" key="1">
    <citation type="submission" date="2020-01" db="EMBL/GenBank/DDBJ databases">
        <authorList>
            <consortium name="DOE Joint Genome Institute"/>
            <person name="Haridas S."/>
            <person name="Albert R."/>
            <person name="Binder M."/>
            <person name="Bloem J."/>
            <person name="Labutti K."/>
            <person name="Salamov A."/>
            <person name="Andreopoulos B."/>
            <person name="Baker S.E."/>
            <person name="Barry K."/>
            <person name="Bills G."/>
            <person name="Bluhm B.H."/>
            <person name="Cannon C."/>
            <person name="Castanera R."/>
            <person name="Culley D.E."/>
            <person name="Daum C."/>
            <person name="Ezra D."/>
            <person name="Gonzalez J.B."/>
            <person name="Henrissat B."/>
            <person name="Kuo A."/>
            <person name="Liang C."/>
            <person name="Lipzen A."/>
            <person name="Lutzoni F."/>
            <person name="Magnuson J."/>
            <person name="Mondo S."/>
            <person name="Nolan M."/>
            <person name="Ohm R."/>
            <person name="Pangilinan J."/>
            <person name="Park H.-J."/>
            <person name="Ramirez L."/>
            <person name="Alfaro M."/>
            <person name="Sun H."/>
            <person name="Tritt A."/>
            <person name="Yoshinaga Y."/>
            <person name="Zwiers L.-H."/>
            <person name="Turgeon B.G."/>
            <person name="Goodwin S.B."/>
            <person name="Spatafora J.W."/>
            <person name="Crous P.W."/>
            <person name="Grigoriev I.V."/>
        </authorList>
    </citation>
    <scope>NUCLEOTIDE SEQUENCE</scope>
    <source>
        <strain evidence="1">CBS 394.84</strain>
    </source>
</reference>
<evidence type="ECO:0000313" key="2">
    <source>
        <dbReference type="Proteomes" id="UP000800039"/>
    </source>
</evidence>
<dbReference type="Proteomes" id="UP000800039">
    <property type="component" value="Unassembled WGS sequence"/>
</dbReference>
<gene>
    <name evidence="1" type="ORF">K460DRAFT_160800</name>
</gene>
<dbReference type="RefSeq" id="XP_040786790.1">
    <property type="nucleotide sequence ID" value="XM_040926883.1"/>
</dbReference>
<evidence type="ECO:0000313" key="1">
    <source>
        <dbReference type="EMBL" id="KAF1844227.1"/>
    </source>
</evidence>
<keyword evidence="2" id="KW-1185">Reference proteome</keyword>
<dbReference type="EMBL" id="ML976617">
    <property type="protein sequence ID" value="KAF1844227.1"/>
    <property type="molecule type" value="Genomic_DNA"/>
</dbReference>
<dbReference type="GeneID" id="63844135"/>
<sequence>MSLDQHIYGYGLPSTWFTPPMCPFNQVFMEEQMTLPGWCNESAGEQQQLSMASLPAGTVTSAMYNVPIVVGLGRGAGSTARLSSEAQCRRPQASLKTAFQNHVVNSLTVQLFFQFLLHLPESEINSFRHFFTSFYVIQLFNANVGRVLARRTGIFQVHPPHPSR</sequence>
<protein>
    <submittedName>
        <fullName evidence="1">Uncharacterized protein</fullName>
    </submittedName>
</protein>
<accession>A0A9P4GF49</accession>
<dbReference type="AlphaFoldDB" id="A0A9P4GF49"/>